<keyword evidence="1" id="KW-0472">Membrane</keyword>
<accession>A0A160IMY5</accession>
<evidence type="ECO:0000313" key="3">
    <source>
        <dbReference type="Proteomes" id="UP000076623"/>
    </source>
</evidence>
<dbReference type="RefSeq" id="WP_066394933.1">
    <property type="nucleotide sequence ID" value="NZ_CP015378.1"/>
</dbReference>
<evidence type="ECO:0000313" key="2">
    <source>
        <dbReference type="EMBL" id="ANC77387.1"/>
    </source>
</evidence>
<gene>
    <name evidence="2" type="ORF">ABE65_011470</name>
</gene>
<proteinExistence type="predicted"/>
<name>A0A160IMY5_9BACL</name>
<feature type="transmembrane region" description="Helical" evidence="1">
    <location>
        <begin position="50"/>
        <end position="68"/>
    </location>
</feature>
<dbReference type="KEGG" id="fpn:ABE65_011470"/>
<sequence length="321" mass="36672">MDKKLSRLKRALDSTYFKNSSFKESQKYSILNNIKNNELDKKPSFIIKKALSLGVISALTIGIGLFTFDKMNTQDAKEPNMINSEISTNANAPVVKKQNKDLSKEEVNYLLLNSMDYFDTAKGNLDFKSKNQTETNIEYQVDMNKTNPIGYEKNGDIIKIAKNGEYKTINAKTENVIRNAGYEKYVEATDEEKKVENRYSKGNDGKEIYNIRTDHPIVGIAKGSLFPQEITTNLLQDYNNWTIEDQNTDYLGRDSIIISGSLEEDNAIKFSSKTFKFWVDKKTGILLTYEIYDAQGNTVEFLKTKDIMINEKLDDSILKLN</sequence>
<protein>
    <recommendedName>
        <fullName evidence="4">MucB/RseB N-terminal domain-containing protein</fullName>
    </recommendedName>
</protein>
<reference evidence="2 3" key="1">
    <citation type="submission" date="2016-04" db="EMBL/GenBank/DDBJ databases">
        <title>Complete genome sequence of Fictibacillus phosphorivorans G25-29, a strain toxic to nematodes.</title>
        <authorList>
            <person name="Zheng Z."/>
        </authorList>
    </citation>
    <scope>NUCLEOTIDE SEQUENCE [LARGE SCALE GENOMIC DNA]</scope>
    <source>
        <strain evidence="2 3">G25-29</strain>
    </source>
</reference>
<dbReference type="EMBL" id="CP015378">
    <property type="protein sequence ID" value="ANC77387.1"/>
    <property type="molecule type" value="Genomic_DNA"/>
</dbReference>
<keyword evidence="3" id="KW-1185">Reference proteome</keyword>
<dbReference type="Gene3D" id="2.50.20.10">
    <property type="entry name" value="Lipoprotein localisation LolA/LolB/LppX"/>
    <property type="match status" value="1"/>
</dbReference>
<evidence type="ECO:0008006" key="4">
    <source>
        <dbReference type="Google" id="ProtNLM"/>
    </source>
</evidence>
<dbReference type="Proteomes" id="UP000076623">
    <property type="component" value="Chromosome"/>
</dbReference>
<keyword evidence="1" id="KW-0812">Transmembrane</keyword>
<dbReference type="AlphaFoldDB" id="A0A160IMY5"/>
<organism evidence="2 3">
    <name type="scientific">Fictibacillus phosphorivorans</name>
    <dbReference type="NCBI Taxonomy" id="1221500"/>
    <lineage>
        <taxon>Bacteria</taxon>
        <taxon>Bacillati</taxon>
        <taxon>Bacillota</taxon>
        <taxon>Bacilli</taxon>
        <taxon>Bacillales</taxon>
        <taxon>Fictibacillaceae</taxon>
        <taxon>Fictibacillus</taxon>
    </lineage>
</organism>
<evidence type="ECO:0000256" key="1">
    <source>
        <dbReference type="SAM" id="Phobius"/>
    </source>
</evidence>
<keyword evidence="1" id="KW-1133">Transmembrane helix</keyword>